<organism evidence="2 3">
    <name type="scientific">Cupriavidus oxalaticus</name>
    <dbReference type="NCBI Taxonomy" id="96344"/>
    <lineage>
        <taxon>Bacteria</taxon>
        <taxon>Pseudomonadati</taxon>
        <taxon>Pseudomonadota</taxon>
        <taxon>Betaproteobacteria</taxon>
        <taxon>Burkholderiales</taxon>
        <taxon>Burkholderiaceae</taxon>
        <taxon>Cupriavidus</taxon>
    </lineage>
</organism>
<reference evidence="2 3" key="1">
    <citation type="submission" date="2019-03" db="EMBL/GenBank/DDBJ databases">
        <title>Efficiently degradation of phenoxyalkanoic acid herbicides by Cupriavidus oxalaticus strain X32.</title>
        <authorList>
            <person name="Sheng X."/>
        </authorList>
    </citation>
    <scope>NUCLEOTIDE SEQUENCE [LARGE SCALE GENOMIC DNA]</scope>
    <source>
        <strain evidence="2 3">X32</strain>
    </source>
</reference>
<dbReference type="SMART" id="SM00421">
    <property type="entry name" value="HTH_LUXR"/>
    <property type="match status" value="1"/>
</dbReference>
<dbReference type="InterPro" id="IPR016032">
    <property type="entry name" value="Sig_transdc_resp-reg_C-effctor"/>
</dbReference>
<evidence type="ECO:0000259" key="1">
    <source>
        <dbReference type="SMART" id="SM00421"/>
    </source>
</evidence>
<dbReference type="SUPFAM" id="SSF46894">
    <property type="entry name" value="C-terminal effector domain of the bipartite response regulators"/>
    <property type="match status" value="1"/>
</dbReference>
<sequence length="368" mass="40895">MKEADMHGAIRGLYEGILDPGAWQQSLRTLTDMAGSAHASMMVWDTVRDQVTVNEIVNPVVELFTEYESDFQTIDPAKQFAPRLQPGAWYVDARELGEGAMARHPFYRDFFHRYDLRSYVACLVARQPHYEVYFSMQRGRTQPLFSTDDTRGMDWIIPHMRSAMAMRDRTLGLTVLARLSSQLVERLNFALLVFSPQRQVLLGNRAGERWVRRLDPAGKVSDWTLSRPFGEMLAAACDPQRAVAAQAARATDGNGSSAQVIVLPLPPSHAFAAQWQEPAALVVVHEHDNAPLLLAPVLRDLYGLTPAETRLATRLAGGQGLPEASQQLNIRHETARTQLKAVFNKTGTNSQAQLTHLLSRLGAALEGA</sequence>
<dbReference type="STRING" id="1349762.GCA_001592245_00289"/>
<protein>
    <submittedName>
        <fullName evidence="2">Helix-turn-helix transcriptional regulator</fullName>
    </submittedName>
</protein>
<dbReference type="EMBL" id="CP038635">
    <property type="protein sequence ID" value="QBY52223.1"/>
    <property type="molecule type" value="Genomic_DNA"/>
</dbReference>
<dbReference type="RefSeq" id="WP_135704542.1">
    <property type="nucleotide sequence ID" value="NZ_CP038635.1"/>
</dbReference>
<accession>A0A4P7LG91</accession>
<dbReference type="Proteomes" id="UP000295294">
    <property type="component" value="Chromosome 2"/>
</dbReference>
<dbReference type="GO" id="GO:0003677">
    <property type="term" value="F:DNA binding"/>
    <property type="evidence" value="ECO:0007669"/>
    <property type="project" value="InterPro"/>
</dbReference>
<feature type="domain" description="HTH luxR-type" evidence="1">
    <location>
        <begin position="301"/>
        <end position="358"/>
    </location>
</feature>
<dbReference type="Gene3D" id="1.10.10.10">
    <property type="entry name" value="Winged helix-like DNA-binding domain superfamily/Winged helix DNA-binding domain"/>
    <property type="match status" value="1"/>
</dbReference>
<dbReference type="InterPro" id="IPR000792">
    <property type="entry name" value="Tscrpt_reg_LuxR_C"/>
</dbReference>
<name>A0A4P7LG91_9BURK</name>
<dbReference type="KEGG" id="cox:E0W60_13445"/>
<dbReference type="OrthoDB" id="5497412at2"/>
<dbReference type="AlphaFoldDB" id="A0A4P7LG91"/>
<evidence type="ECO:0000313" key="2">
    <source>
        <dbReference type="EMBL" id="QBY52223.1"/>
    </source>
</evidence>
<evidence type="ECO:0000313" key="3">
    <source>
        <dbReference type="Proteomes" id="UP000295294"/>
    </source>
</evidence>
<dbReference type="InterPro" id="IPR036388">
    <property type="entry name" value="WH-like_DNA-bd_sf"/>
</dbReference>
<proteinExistence type="predicted"/>
<dbReference type="GO" id="GO:0006355">
    <property type="term" value="P:regulation of DNA-templated transcription"/>
    <property type="evidence" value="ECO:0007669"/>
    <property type="project" value="InterPro"/>
</dbReference>
<gene>
    <name evidence="2" type="ORF">E0W60_13445</name>
</gene>